<dbReference type="EC" id="3.2.2.31" evidence="4 14"/>
<dbReference type="InterPro" id="IPR015797">
    <property type="entry name" value="NUDIX_hydrolase-like_dom_sf"/>
</dbReference>
<evidence type="ECO:0000256" key="11">
    <source>
        <dbReference type="ARBA" id="ARBA00023014"/>
    </source>
</evidence>
<comment type="cofactor">
    <cofactor evidence="14">
        <name>[4Fe-4S] cluster</name>
        <dbReference type="ChEBI" id="CHEBI:49883"/>
    </cofactor>
    <text evidence="14">Binds 1 [4Fe-4S] cluster.</text>
</comment>
<dbReference type="PANTHER" id="PTHR42944">
    <property type="entry name" value="ADENINE DNA GLYCOSYLASE"/>
    <property type="match status" value="1"/>
</dbReference>
<evidence type="ECO:0000256" key="4">
    <source>
        <dbReference type="ARBA" id="ARBA00012045"/>
    </source>
</evidence>
<gene>
    <name evidence="16" type="ORF">Chls_409</name>
</gene>
<sequence length="375" mass="43633">MIRTAFSQDDNGFPLGALRSWFLEHKRSFPWRESPTPYRVWVSEVMLQQTRAEVVIPYFLKWMERFPSVQDLSCAEEGEVVRLWEGLGYYSRARNLLAGARMITEFFQGEIPQDPALLRSIKGIGPYTANAILAFAFKQKKAPIDGNVLRVMSRLFAIEQPIDRCKTRQEITGLCETLLPDQEPEVIAEAFIELGAKLCKQRPLCEQCPLRLFCKAHQKGEVLRYPVKNARAPITELFRAVVILISQDRVFMMKREGREIMAGLYEFPYYQFSKKECCDVERITALVRQDFGKSLLFMGSLPAQKQVFTRYRVTLFPHIFHTTQPIFEQKWYPLVELKNLPSSSGHRRIKKDFLSEYCKDIVELKKIFYQSIVST</sequence>
<dbReference type="InterPro" id="IPR023170">
    <property type="entry name" value="HhH_base_excis_C"/>
</dbReference>
<dbReference type="Pfam" id="PF14815">
    <property type="entry name" value="NUDIX_4"/>
    <property type="match status" value="1"/>
</dbReference>
<proteinExistence type="inferred from homology"/>
<evidence type="ECO:0000256" key="13">
    <source>
        <dbReference type="ARBA" id="ARBA00023295"/>
    </source>
</evidence>
<dbReference type="SMART" id="SM00478">
    <property type="entry name" value="ENDO3c"/>
    <property type="match status" value="1"/>
</dbReference>
<dbReference type="Pfam" id="PF00633">
    <property type="entry name" value="HHH"/>
    <property type="match status" value="1"/>
</dbReference>
<dbReference type="SUPFAM" id="SSF55811">
    <property type="entry name" value="Nudix"/>
    <property type="match status" value="1"/>
</dbReference>
<dbReference type="Gene3D" id="3.90.79.10">
    <property type="entry name" value="Nucleoside Triphosphate Pyrophosphohydrolase"/>
    <property type="match status" value="1"/>
</dbReference>
<dbReference type="InterPro" id="IPR003265">
    <property type="entry name" value="HhH-GPD_domain"/>
</dbReference>
<evidence type="ECO:0000256" key="9">
    <source>
        <dbReference type="ARBA" id="ARBA00022801"/>
    </source>
</evidence>
<evidence type="ECO:0000256" key="8">
    <source>
        <dbReference type="ARBA" id="ARBA00022763"/>
    </source>
</evidence>
<feature type="domain" description="HhH-GPD" evidence="15">
    <location>
        <begin position="46"/>
        <end position="197"/>
    </location>
</feature>
<evidence type="ECO:0000256" key="2">
    <source>
        <dbReference type="ARBA" id="ARBA00002933"/>
    </source>
</evidence>
<comment type="function">
    <text evidence="2">Adenine glycosylase active on G-A mispairs. MutY also corrects error-prone DNA synthesis past GO lesions which are due to the oxidatively damaged form of guanine: 7,8-dihydro-8-oxoguanine (8-oxo-dGTP).</text>
</comment>
<evidence type="ECO:0000256" key="12">
    <source>
        <dbReference type="ARBA" id="ARBA00023204"/>
    </source>
</evidence>
<dbReference type="NCBIfam" id="TIGR01084">
    <property type="entry name" value="mutY"/>
    <property type="match status" value="1"/>
</dbReference>
<dbReference type="CDD" id="cd03431">
    <property type="entry name" value="NUDIX_DNA_Glycosylase_C-MutY"/>
    <property type="match status" value="1"/>
</dbReference>
<dbReference type="Gene3D" id="1.10.1670.10">
    <property type="entry name" value="Helix-hairpin-Helix base-excision DNA repair enzymes (C-terminal)"/>
    <property type="match status" value="1"/>
</dbReference>
<dbReference type="InterPro" id="IPR000445">
    <property type="entry name" value="HhH_motif"/>
</dbReference>
<dbReference type="RefSeq" id="WP_181389247.1">
    <property type="nucleotide sequence ID" value="NZ_CP035278.1"/>
</dbReference>
<dbReference type="EMBL" id="CP035278">
    <property type="protein sequence ID" value="QHP83284.1"/>
    <property type="molecule type" value="Genomic_DNA"/>
</dbReference>
<dbReference type="InterPro" id="IPR005760">
    <property type="entry name" value="A/G_AdeGlyc_MutY"/>
</dbReference>
<dbReference type="GO" id="GO:0016798">
    <property type="term" value="F:hydrolase activity, acting on glycosyl bonds"/>
    <property type="evidence" value="ECO:0007669"/>
    <property type="project" value="UniProtKB-KW"/>
</dbReference>
<keyword evidence="17" id="KW-1185">Reference proteome</keyword>
<evidence type="ECO:0000256" key="6">
    <source>
        <dbReference type="ARBA" id="ARBA00022485"/>
    </source>
</evidence>
<keyword evidence="10 14" id="KW-0408">Iron</keyword>
<reference evidence="16" key="1">
    <citation type="submission" date="2019-01" db="EMBL/GenBank/DDBJ databases">
        <title>Whole genome sequencing and annotation enables comparative genome analysis that reveals unique features of the Chlamydia suis R19 Genome.</title>
        <authorList>
            <person name="Dimond Z.E."/>
        </authorList>
    </citation>
    <scope>NUCLEOTIDE SEQUENCE [LARGE SCALE GENOMIC DNA]</scope>
    <source>
        <strain evidence="16">R19</strain>
    </source>
</reference>
<comment type="similarity">
    <text evidence="3 14">Belongs to the Nth/MutY family.</text>
</comment>
<dbReference type="Proteomes" id="UP000512184">
    <property type="component" value="Chromosome"/>
</dbReference>
<dbReference type="CDD" id="cd00056">
    <property type="entry name" value="ENDO3c"/>
    <property type="match status" value="1"/>
</dbReference>
<name>A0ABX6ITP7_9CHLA</name>
<evidence type="ECO:0000313" key="17">
    <source>
        <dbReference type="Proteomes" id="UP000512184"/>
    </source>
</evidence>
<evidence type="ECO:0000259" key="15">
    <source>
        <dbReference type="SMART" id="SM00478"/>
    </source>
</evidence>
<dbReference type="Gene3D" id="1.10.340.30">
    <property type="entry name" value="Hypothetical protein, domain 2"/>
    <property type="match status" value="1"/>
</dbReference>
<keyword evidence="8 14" id="KW-0227">DNA damage</keyword>
<evidence type="ECO:0000256" key="3">
    <source>
        <dbReference type="ARBA" id="ARBA00008343"/>
    </source>
</evidence>
<keyword evidence="6" id="KW-0004">4Fe-4S</keyword>
<evidence type="ECO:0000313" key="16">
    <source>
        <dbReference type="EMBL" id="QHP83284.1"/>
    </source>
</evidence>
<evidence type="ECO:0000256" key="14">
    <source>
        <dbReference type="RuleBase" id="RU365096"/>
    </source>
</evidence>
<dbReference type="Pfam" id="PF00730">
    <property type="entry name" value="HhH-GPD"/>
    <property type="match status" value="1"/>
</dbReference>
<evidence type="ECO:0000256" key="5">
    <source>
        <dbReference type="ARBA" id="ARBA00022023"/>
    </source>
</evidence>
<dbReference type="InterPro" id="IPR029119">
    <property type="entry name" value="MutY_C"/>
</dbReference>
<evidence type="ECO:0000256" key="1">
    <source>
        <dbReference type="ARBA" id="ARBA00000843"/>
    </source>
</evidence>
<keyword evidence="11" id="KW-0411">Iron-sulfur</keyword>
<protein>
    <recommendedName>
        <fullName evidence="5 14">Adenine DNA glycosylase</fullName>
        <ecNumber evidence="4 14">3.2.2.31</ecNumber>
    </recommendedName>
</protein>
<keyword evidence="7" id="KW-0479">Metal-binding</keyword>
<keyword evidence="12" id="KW-0234">DNA repair</keyword>
<comment type="catalytic activity">
    <reaction evidence="1 14">
        <text>Hydrolyzes free adenine bases from 7,8-dihydro-8-oxoguanine:adenine mismatched double-stranded DNA, leaving an apurinic site.</text>
        <dbReference type="EC" id="3.2.2.31"/>
    </reaction>
</comment>
<dbReference type="SUPFAM" id="SSF48150">
    <property type="entry name" value="DNA-glycosylase"/>
    <property type="match status" value="1"/>
</dbReference>
<accession>A0ABX6ITP7</accession>
<dbReference type="PANTHER" id="PTHR42944:SF1">
    <property type="entry name" value="ADENINE DNA GLYCOSYLASE"/>
    <property type="match status" value="1"/>
</dbReference>
<dbReference type="InterPro" id="IPR011257">
    <property type="entry name" value="DNA_glycosylase"/>
</dbReference>
<organism evidence="16 17">
    <name type="scientific">Chlamydia suis</name>
    <dbReference type="NCBI Taxonomy" id="83559"/>
    <lineage>
        <taxon>Bacteria</taxon>
        <taxon>Pseudomonadati</taxon>
        <taxon>Chlamydiota</taxon>
        <taxon>Chlamydiia</taxon>
        <taxon>Chlamydiales</taxon>
        <taxon>Chlamydiaceae</taxon>
        <taxon>Chlamydia/Chlamydophila group</taxon>
        <taxon>Chlamydia</taxon>
    </lineage>
</organism>
<evidence type="ECO:0000256" key="7">
    <source>
        <dbReference type="ARBA" id="ARBA00022723"/>
    </source>
</evidence>
<dbReference type="InterPro" id="IPR044298">
    <property type="entry name" value="MIG/MutY"/>
</dbReference>
<evidence type="ECO:0000256" key="10">
    <source>
        <dbReference type="ARBA" id="ARBA00023004"/>
    </source>
</evidence>
<keyword evidence="9 16" id="KW-0378">Hydrolase</keyword>
<keyword evidence="13 14" id="KW-0326">Glycosidase</keyword>